<sequence length="281" mass="32755">MNIQPYALSAGSFLDFDIVADALQGAWGAFVNTDSFTVGEPWEIYAGMRIFELAKKAGVRHYVWSSLESAYKRSGYNPDYRVHHHDAKDRVSDWMQAQPSAVSDTEMSWSMVTTVPYMDMLNEIMFAPVSQREDGTVVFATPMGDRSMPMVALSDIGFFARYVFDNRATTSRAELKIASDMVSWEYLRKNFEKVTGKNAEVLYLSIEEWFDNKDNMRAWWTMYHDGILKRDLDWIRRINPNGHTLESWMREHKYGERLWERGTVLKNVEERMAQMTPKEFK</sequence>
<dbReference type="InterPro" id="IPR051164">
    <property type="entry name" value="NmrA-like_oxidored"/>
</dbReference>
<dbReference type="InterPro" id="IPR036291">
    <property type="entry name" value="NAD(P)-bd_dom_sf"/>
</dbReference>
<comment type="similarity">
    <text evidence="1">Belongs to the NmrA-type oxidoreductase family.</text>
</comment>
<keyword evidence="2" id="KW-0521">NADP</keyword>
<gene>
    <name evidence="4" type="ORF">IEO21_06361</name>
</gene>
<evidence type="ECO:0000256" key="1">
    <source>
        <dbReference type="ARBA" id="ARBA00006328"/>
    </source>
</evidence>
<dbReference type="PANTHER" id="PTHR42748:SF14">
    <property type="entry name" value="SNOAL-LIKE DOMAIN-CONTAINING PROTEIN"/>
    <property type="match status" value="1"/>
</dbReference>
<dbReference type="Proteomes" id="UP000639403">
    <property type="component" value="Unassembled WGS sequence"/>
</dbReference>
<dbReference type="Pfam" id="PF05368">
    <property type="entry name" value="NmrA"/>
    <property type="match status" value="1"/>
</dbReference>
<accession>A0A8H7U1E2</accession>
<evidence type="ECO:0000313" key="5">
    <source>
        <dbReference type="Proteomes" id="UP000639403"/>
    </source>
</evidence>
<evidence type="ECO:0000259" key="3">
    <source>
        <dbReference type="Pfam" id="PF05368"/>
    </source>
</evidence>
<dbReference type="GO" id="GO:0005634">
    <property type="term" value="C:nucleus"/>
    <property type="evidence" value="ECO:0007669"/>
    <property type="project" value="TreeGrafter"/>
</dbReference>
<dbReference type="PANTHER" id="PTHR42748">
    <property type="entry name" value="NITROGEN METABOLITE REPRESSION PROTEIN NMRA FAMILY MEMBER"/>
    <property type="match status" value="1"/>
</dbReference>
<protein>
    <recommendedName>
        <fullName evidence="3">NmrA-like domain-containing protein</fullName>
    </recommendedName>
</protein>
<evidence type="ECO:0000256" key="2">
    <source>
        <dbReference type="ARBA" id="ARBA00022857"/>
    </source>
</evidence>
<dbReference type="SUPFAM" id="SSF51735">
    <property type="entry name" value="NAD(P)-binding Rossmann-fold domains"/>
    <property type="match status" value="1"/>
</dbReference>
<dbReference type="AlphaFoldDB" id="A0A8H7U1E2"/>
<comment type="caution">
    <text evidence="4">The sequence shown here is derived from an EMBL/GenBank/DDBJ whole genome shotgun (WGS) entry which is preliminary data.</text>
</comment>
<dbReference type="Gene3D" id="3.90.25.10">
    <property type="entry name" value="UDP-galactose 4-epimerase, domain 1"/>
    <property type="match status" value="1"/>
</dbReference>
<dbReference type="EMBL" id="JADOXO010000140">
    <property type="protein sequence ID" value="KAF9812128.1"/>
    <property type="molecule type" value="Genomic_DNA"/>
</dbReference>
<evidence type="ECO:0000313" key="4">
    <source>
        <dbReference type="EMBL" id="KAF9812128.1"/>
    </source>
</evidence>
<dbReference type="Gene3D" id="3.40.50.720">
    <property type="entry name" value="NAD(P)-binding Rossmann-like Domain"/>
    <property type="match status" value="1"/>
</dbReference>
<name>A0A8H7U1E2_9APHY</name>
<reference evidence="4" key="2">
    <citation type="journal article" name="Front. Microbiol.">
        <title>Degradative Capacity of Two Strains of Rhodonia placenta: From Phenotype to Genotype.</title>
        <authorList>
            <person name="Kolle M."/>
            <person name="Horta M.A.C."/>
            <person name="Nowrousian M."/>
            <person name="Ohm R.A."/>
            <person name="Benz J.P."/>
            <person name="Pilgard A."/>
        </authorList>
    </citation>
    <scope>NUCLEOTIDE SEQUENCE</scope>
    <source>
        <strain evidence="4">FPRL280</strain>
    </source>
</reference>
<proteinExistence type="inferred from homology"/>
<feature type="domain" description="NmrA-like" evidence="3">
    <location>
        <begin position="10"/>
        <end position="212"/>
    </location>
</feature>
<dbReference type="InterPro" id="IPR008030">
    <property type="entry name" value="NmrA-like"/>
</dbReference>
<reference evidence="4" key="1">
    <citation type="submission" date="2020-11" db="EMBL/GenBank/DDBJ databases">
        <authorList>
            <person name="Koelle M."/>
            <person name="Horta M.A.C."/>
            <person name="Nowrousian M."/>
            <person name="Ohm R.A."/>
            <person name="Benz P."/>
            <person name="Pilgard A."/>
        </authorList>
    </citation>
    <scope>NUCLEOTIDE SEQUENCE</scope>
    <source>
        <strain evidence="4">FPRL280</strain>
    </source>
</reference>
<organism evidence="4 5">
    <name type="scientific">Rhodonia placenta</name>
    <dbReference type="NCBI Taxonomy" id="104341"/>
    <lineage>
        <taxon>Eukaryota</taxon>
        <taxon>Fungi</taxon>
        <taxon>Dikarya</taxon>
        <taxon>Basidiomycota</taxon>
        <taxon>Agaricomycotina</taxon>
        <taxon>Agaricomycetes</taxon>
        <taxon>Polyporales</taxon>
        <taxon>Adustoporiaceae</taxon>
        <taxon>Rhodonia</taxon>
    </lineage>
</organism>